<evidence type="ECO:0000313" key="2">
    <source>
        <dbReference type="EMBL" id="KAK7060011.1"/>
    </source>
</evidence>
<feature type="region of interest" description="Disordered" evidence="1">
    <location>
        <begin position="172"/>
        <end position="230"/>
    </location>
</feature>
<evidence type="ECO:0000313" key="3">
    <source>
        <dbReference type="Proteomes" id="UP001362999"/>
    </source>
</evidence>
<dbReference type="EMBL" id="JAWWNJ010000003">
    <property type="protein sequence ID" value="KAK7060011.1"/>
    <property type="molecule type" value="Genomic_DNA"/>
</dbReference>
<dbReference type="AlphaFoldDB" id="A0AAW0EAD4"/>
<feature type="compositionally biased region" description="Basic and acidic residues" evidence="1">
    <location>
        <begin position="204"/>
        <end position="215"/>
    </location>
</feature>
<proteinExistence type="predicted"/>
<accession>A0AAW0EAD4</accession>
<sequence length="267" mass="28542">MQNPRPARFSVVCELEDPQILKTQIQTSSIGEAPPFDILLTLWPVRSVQSLYIHLSSSFDASVFALPPAPALSRALISQLHPVPALSKHLSGADLPRFTITPRRLDLTPPPPNNSPSPHHTHARRRAFAPPFLRPVCKAVDTRRRHNPTPAACAENLSTFLPPCAGGAHGGREGGSLGLDSGVASSGAGPGDGIGMRDGGMTEAAERRCQASDDRRKRHRHPPFSALVSPPRAASFSSAVPPCAAYGPAADLYHEHIKTVLSWARAV</sequence>
<organism evidence="2 3">
    <name type="scientific">Favolaschia claudopus</name>
    <dbReference type="NCBI Taxonomy" id="2862362"/>
    <lineage>
        <taxon>Eukaryota</taxon>
        <taxon>Fungi</taxon>
        <taxon>Dikarya</taxon>
        <taxon>Basidiomycota</taxon>
        <taxon>Agaricomycotina</taxon>
        <taxon>Agaricomycetes</taxon>
        <taxon>Agaricomycetidae</taxon>
        <taxon>Agaricales</taxon>
        <taxon>Marasmiineae</taxon>
        <taxon>Mycenaceae</taxon>
        <taxon>Favolaschia</taxon>
    </lineage>
</organism>
<comment type="caution">
    <text evidence="2">The sequence shown here is derived from an EMBL/GenBank/DDBJ whole genome shotgun (WGS) entry which is preliminary data.</text>
</comment>
<gene>
    <name evidence="2" type="ORF">R3P38DRAFT_3168473</name>
</gene>
<reference evidence="2 3" key="1">
    <citation type="journal article" date="2024" name="J Genomics">
        <title>Draft genome sequencing and assembly of Favolaschia claudopus CIRM-BRFM 2984 isolated from oak limbs.</title>
        <authorList>
            <person name="Navarro D."/>
            <person name="Drula E."/>
            <person name="Chaduli D."/>
            <person name="Cazenave R."/>
            <person name="Ahrendt S."/>
            <person name="Wang J."/>
            <person name="Lipzen A."/>
            <person name="Daum C."/>
            <person name="Barry K."/>
            <person name="Grigoriev I.V."/>
            <person name="Favel A."/>
            <person name="Rosso M.N."/>
            <person name="Martin F."/>
        </authorList>
    </citation>
    <scope>NUCLEOTIDE SEQUENCE [LARGE SCALE GENOMIC DNA]</scope>
    <source>
        <strain evidence="2 3">CIRM-BRFM 2984</strain>
    </source>
</reference>
<name>A0AAW0EAD4_9AGAR</name>
<protein>
    <submittedName>
        <fullName evidence="2">Uncharacterized protein</fullName>
    </submittedName>
</protein>
<feature type="region of interest" description="Disordered" evidence="1">
    <location>
        <begin position="102"/>
        <end position="127"/>
    </location>
</feature>
<feature type="compositionally biased region" description="Gly residues" evidence="1">
    <location>
        <begin position="188"/>
        <end position="198"/>
    </location>
</feature>
<dbReference type="Proteomes" id="UP001362999">
    <property type="component" value="Unassembled WGS sequence"/>
</dbReference>
<evidence type="ECO:0000256" key="1">
    <source>
        <dbReference type="SAM" id="MobiDB-lite"/>
    </source>
</evidence>
<keyword evidence="3" id="KW-1185">Reference proteome</keyword>